<evidence type="ECO:0000256" key="1">
    <source>
        <dbReference type="ARBA" id="ARBA00004141"/>
    </source>
</evidence>
<feature type="transmembrane region" description="Helical" evidence="9">
    <location>
        <begin position="167"/>
        <end position="187"/>
    </location>
</feature>
<keyword evidence="7" id="KW-0407">Ion channel</keyword>
<feature type="transmembrane region" description="Helical" evidence="9">
    <location>
        <begin position="29"/>
        <end position="54"/>
    </location>
</feature>
<evidence type="ECO:0000313" key="14">
    <source>
        <dbReference type="Proteomes" id="UP000663829"/>
    </source>
</evidence>
<dbReference type="InterPro" id="IPR004178">
    <property type="entry name" value="CaM-bd_dom"/>
</dbReference>
<dbReference type="PANTHER" id="PTHR10153">
    <property type="entry name" value="SMALL CONDUCTANCE CALCIUM-ACTIVATED POTASSIUM CHANNEL"/>
    <property type="match status" value="1"/>
</dbReference>
<comment type="caution">
    <text evidence="12">The sequence shown here is derived from an EMBL/GenBank/DDBJ whole genome shotgun (WGS) entry which is preliminary data.</text>
</comment>
<feature type="transmembrane region" description="Helical" evidence="9">
    <location>
        <begin position="199"/>
        <end position="217"/>
    </location>
</feature>
<evidence type="ECO:0000313" key="13">
    <source>
        <dbReference type="EMBL" id="CAF3594645.1"/>
    </source>
</evidence>
<comment type="subcellular location">
    <subcellularLocation>
        <location evidence="1">Membrane</location>
        <topology evidence="1">Multi-pass membrane protein</topology>
    </subcellularLocation>
</comment>
<evidence type="ECO:0000256" key="7">
    <source>
        <dbReference type="ARBA" id="ARBA00023303"/>
    </source>
</evidence>
<dbReference type="EMBL" id="CAJOBC010000506">
    <property type="protein sequence ID" value="CAF3594645.1"/>
    <property type="molecule type" value="Genomic_DNA"/>
</dbReference>
<keyword evidence="5" id="KW-0406">Ion transport</keyword>
<reference evidence="12" key="1">
    <citation type="submission" date="2021-02" db="EMBL/GenBank/DDBJ databases">
        <authorList>
            <person name="Nowell W R."/>
        </authorList>
    </citation>
    <scope>NUCLEOTIDE SEQUENCE</scope>
</reference>
<dbReference type="SUPFAM" id="SSF81324">
    <property type="entry name" value="Voltage-gated potassium channels"/>
    <property type="match status" value="1"/>
</dbReference>
<evidence type="ECO:0000259" key="10">
    <source>
        <dbReference type="Pfam" id="PF02888"/>
    </source>
</evidence>
<evidence type="ECO:0008006" key="15">
    <source>
        <dbReference type="Google" id="ProtNLM"/>
    </source>
</evidence>
<dbReference type="Pfam" id="PF07885">
    <property type="entry name" value="Ion_trans_2"/>
    <property type="match status" value="1"/>
</dbReference>
<evidence type="ECO:0000256" key="8">
    <source>
        <dbReference type="SAM" id="Coils"/>
    </source>
</evidence>
<organism evidence="12 14">
    <name type="scientific">Didymodactylos carnosus</name>
    <dbReference type="NCBI Taxonomy" id="1234261"/>
    <lineage>
        <taxon>Eukaryota</taxon>
        <taxon>Metazoa</taxon>
        <taxon>Spiralia</taxon>
        <taxon>Gnathifera</taxon>
        <taxon>Rotifera</taxon>
        <taxon>Eurotatoria</taxon>
        <taxon>Bdelloidea</taxon>
        <taxon>Philodinida</taxon>
        <taxon>Philodinidae</taxon>
        <taxon>Didymodactylos</taxon>
    </lineage>
</organism>
<evidence type="ECO:0000256" key="9">
    <source>
        <dbReference type="SAM" id="Phobius"/>
    </source>
</evidence>
<feature type="coiled-coil region" evidence="8">
    <location>
        <begin position="355"/>
        <end position="382"/>
    </location>
</feature>
<dbReference type="OrthoDB" id="73653at2759"/>
<protein>
    <recommendedName>
        <fullName evidence="15">Potassium channel domain-containing protein</fullName>
    </recommendedName>
</protein>
<feature type="transmembrane region" description="Helical" evidence="9">
    <location>
        <begin position="120"/>
        <end position="138"/>
    </location>
</feature>
<dbReference type="Proteomes" id="UP000663829">
    <property type="component" value="Unassembled WGS sequence"/>
</dbReference>
<evidence type="ECO:0000256" key="6">
    <source>
        <dbReference type="ARBA" id="ARBA00023136"/>
    </source>
</evidence>
<feature type="domain" description="Calmodulin-binding" evidence="10">
    <location>
        <begin position="270"/>
        <end position="345"/>
    </location>
</feature>
<sequence length="389" mass="45668">MFIIAFIGIILMIIENEIKFHRNEEITQWNIVISLFTSFSTLLLVWLVFVYHYYDVKLYCVDNSIENWPIIALTPKKVSLIILELIICSIHPIPVIWTYKPSQTNSLKYASPDILLSLPMFLRLYLFARLLVLHSSLVKNASSQSFGYLNRVKINFQFVIKAQMKTSPALCLLIFVLTMFLIMSWSLRACNYQVNSGRMTILDAMYLFVITFTTIGYGDFVPTTYCARVIITLTGFIGLLSTALLIAVIASKLEFIRSEKYLHLFVKQLQLVQEQKYHASNIIKFGLKVWLMKYKLKHNKYDNNNHPSDYIKLYRRLLTSIYRKRQIEQEQRKLTDSYVTLVEVYNKQKSNNSKIDKLTQKFVRLENRIQQIEQHLVEIQSILQNKLNK</sequence>
<dbReference type="Gene3D" id="1.10.287.70">
    <property type="match status" value="2"/>
</dbReference>
<gene>
    <name evidence="12" type="ORF">GPM918_LOCUS3932</name>
    <name evidence="13" type="ORF">SRO942_LOCUS3932</name>
</gene>
<keyword evidence="14" id="KW-1185">Reference proteome</keyword>
<evidence type="ECO:0000313" key="12">
    <source>
        <dbReference type="EMBL" id="CAF0809087.1"/>
    </source>
</evidence>
<evidence type="ECO:0000259" key="11">
    <source>
        <dbReference type="Pfam" id="PF07885"/>
    </source>
</evidence>
<keyword evidence="2" id="KW-0813">Transport</keyword>
<feature type="domain" description="Potassium channel" evidence="11">
    <location>
        <begin position="176"/>
        <end position="253"/>
    </location>
</feature>
<evidence type="ECO:0000256" key="5">
    <source>
        <dbReference type="ARBA" id="ARBA00023065"/>
    </source>
</evidence>
<name>A0A813TJH3_9BILA</name>
<evidence type="ECO:0000256" key="4">
    <source>
        <dbReference type="ARBA" id="ARBA00022989"/>
    </source>
</evidence>
<dbReference type="InterPro" id="IPR015449">
    <property type="entry name" value="K_chnl_Ca-activ_SK"/>
</dbReference>
<feature type="transmembrane region" description="Helical" evidence="9">
    <location>
        <begin position="229"/>
        <end position="250"/>
    </location>
</feature>
<dbReference type="EMBL" id="CAJNOQ010000506">
    <property type="protein sequence ID" value="CAF0809087.1"/>
    <property type="molecule type" value="Genomic_DNA"/>
</dbReference>
<dbReference type="SUPFAM" id="SSF81327">
    <property type="entry name" value="Small-conductance potassium channel"/>
    <property type="match status" value="1"/>
</dbReference>
<proteinExistence type="predicted"/>
<feature type="transmembrane region" description="Helical" evidence="9">
    <location>
        <begin position="78"/>
        <end position="99"/>
    </location>
</feature>
<keyword evidence="4 9" id="KW-1133">Transmembrane helix</keyword>
<accession>A0A813TJH3</accession>
<evidence type="ECO:0000256" key="3">
    <source>
        <dbReference type="ARBA" id="ARBA00022692"/>
    </source>
</evidence>
<dbReference type="Pfam" id="PF02888">
    <property type="entry name" value="CaMBD"/>
    <property type="match status" value="1"/>
</dbReference>
<keyword evidence="8" id="KW-0175">Coiled coil</keyword>
<dbReference type="GO" id="GO:0016020">
    <property type="term" value="C:membrane"/>
    <property type="evidence" value="ECO:0007669"/>
    <property type="project" value="UniProtKB-SubCell"/>
</dbReference>
<evidence type="ECO:0000256" key="2">
    <source>
        <dbReference type="ARBA" id="ARBA00022448"/>
    </source>
</evidence>
<dbReference type="InterPro" id="IPR036122">
    <property type="entry name" value="CaM-bd_dom_sf"/>
</dbReference>
<dbReference type="Proteomes" id="UP000681722">
    <property type="component" value="Unassembled WGS sequence"/>
</dbReference>
<dbReference type="InterPro" id="IPR013099">
    <property type="entry name" value="K_chnl_dom"/>
</dbReference>
<dbReference type="Pfam" id="PF03530">
    <property type="entry name" value="SK_channel"/>
    <property type="match status" value="1"/>
</dbReference>
<dbReference type="GO" id="GO:0016286">
    <property type="term" value="F:small conductance calcium-activated potassium channel activity"/>
    <property type="evidence" value="ECO:0007669"/>
    <property type="project" value="InterPro"/>
</dbReference>
<keyword evidence="3 9" id="KW-0812">Transmembrane</keyword>
<dbReference type="AlphaFoldDB" id="A0A813TJH3"/>
<dbReference type="GO" id="GO:0005516">
    <property type="term" value="F:calmodulin binding"/>
    <property type="evidence" value="ECO:0007669"/>
    <property type="project" value="InterPro"/>
</dbReference>
<keyword evidence="6 9" id="KW-0472">Membrane</keyword>